<gene>
    <name evidence="1" type="ORF">SODALDRAFT_382160</name>
</gene>
<proteinExistence type="predicted"/>
<dbReference type="GeneID" id="39583690"/>
<dbReference type="Proteomes" id="UP000272025">
    <property type="component" value="Unassembled WGS sequence"/>
</dbReference>
<evidence type="ECO:0000313" key="2">
    <source>
        <dbReference type="Proteomes" id="UP000272025"/>
    </source>
</evidence>
<protein>
    <submittedName>
        <fullName evidence="1">Uncharacterized protein</fullName>
    </submittedName>
</protein>
<evidence type="ECO:0000313" key="1">
    <source>
        <dbReference type="EMBL" id="ROT34821.1"/>
    </source>
</evidence>
<accession>A0A3N2PJX1</accession>
<feature type="non-terminal residue" evidence="1">
    <location>
        <position position="1"/>
    </location>
</feature>
<reference evidence="1 2" key="1">
    <citation type="journal article" date="2018" name="Mol. Ecol.">
        <title>The obligate alkalophilic soda-lake fungus Sodiomyces alkalinus has shifted to a protein diet.</title>
        <authorList>
            <person name="Grum-Grzhimaylo A.A."/>
            <person name="Falkoski D.L."/>
            <person name="van den Heuvel J."/>
            <person name="Valero-Jimenez C.A."/>
            <person name="Min B."/>
            <person name="Choi I.G."/>
            <person name="Lipzen A."/>
            <person name="Daum C.G."/>
            <person name="Aanen D.K."/>
            <person name="Tsang A."/>
            <person name="Henrissat B."/>
            <person name="Bilanenko E.N."/>
            <person name="de Vries R.P."/>
            <person name="van Kan J.A.L."/>
            <person name="Grigoriev I.V."/>
            <person name="Debets A.J.M."/>
        </authorList>
    </citation>
    <scope>NUCLEOTIDE SEQUENCE [LARGE SCALE GENOMIC DNA]</scope>
    <source>
        <strain evidence="1 2">F11</strain>
    </source>
</reference>
<name>A0A3N2PJX1_SODAK</name>
<dbReference type="EMBL" id="ML119063">
    <property type="protein sequence ID" value="ROT34821.1"/>
    <property type="molecule type" value="Genomic_DNA"/>
</dbReference>
<keyword evidence="2" id="KW-1185">Reference proteome</keyword>
<dbReference type="AlphaFoldDB" id="A0A3N2PJX1"/>
<sequence>SICRLFYFPTHLNRFLPPQTCLYHYLRYDSTQRLVARPNDVIIHCFRDFLSEETKHALPSDP</sequence>
<dbReference type="RefSeq" id="XP_028462627.1">
    <property type="nucleotide sequence ID" value="XM_028615213.1"/>
</dbReference>
<organism evidence="1 2">
    <name type="scientific">Sodiomyces alkalinus (strain CBS 110278 / VKM F-3762 / F11)</name>
    <name type="common">Alkaliphilic filamentous fungus</name>
    <dbReference type="NCBI Taxonomy" id="1314773"/>
    <lineage>
        <taxon>Eukaryota</taxon>
        <taxon>Fungi</taxon>
        <taxon>Dikarya</taxon>
        <taxon>Ascomycota</taxon>
        <taxon>Pezizomycotina</taxon>
        <taxon>Sordariomycetes</taxon>
        <taxon>Hypocreomycetidae</taxon>
        <taxon>Glomerellales</taxon>
        <taxon>Plectosphaerellaceae</taxon>
        <taxon>Sodiomyces</taxon>
    </lineage>
</organism>